<feature type="region of interest" description="Disordered" evidence="1">
    <location>
        <begin position="1829"/>
        <end position="1855"/>
    </location>
</feature>
<feature type="domain" description="Helitron helicase-like" evidence="2">
    <location>
        <begin position="839"/>
        <end position="965"/>
    </location>
</feature>
<keyword evidence="3" id="KW-1185">Reference proteome</keyword>
<accession>A0A914H5Q5</accession>
<dbReference type="Proteomes" id="UP000887572">
    <property type="component" value="Unplaced"/>
</dbReference>
<proteinExistence type="predicted"/>
<evidence type="ECO:0000256" key="1">
    <source>
        <dbReference type="SAM" id="MobiDB-lite"/>
    </source>
</evidence>
<evidence type="ECO:0000313" key="4">
    <source>
        <dbReference type="WBParaSite" id="Gr19_v10_g14422.t1"/>
    </source>
</evidence>
<dbReference type="InterPro" id="IPR025476">
    <property type="entry name" value="Helitron_helicase-like"/>
</dbReference>
<dbReference type="Pfam" id="PF14214">
    <property type="entry name" value="Helitron_like_N"/>
    <property type="match status" value="1"/>
</dbReference>
<name>A0A914H5Q5_GLORO</name>
<feature type="region of interest" description="Disordered" evidence="1">
    <location>
        <begin position="407"/>
        <end position="433"/>
    </location>
</feature>
<reference evidence="4" key="1">
    <citation type="submission" date="2022-11" db="UniProtKB">
        <authorList>
            <consortium name="WormBaseParasite"/>
        </authorList>
    </citation>
    <scope>IDENTIFICATION</scope>
</reference>
<dbReference type="PANTHER" id="PTHR45786:SF74">
    <property type="entry name" value="ATP-DEPENDENT DNA HELICASE"/>
    <property type="match status" value="1"/>
</dbReference>
<dbReference type="WBParaSite" id="Gr19_v10_g14422.t1">
    <property type="protein sequence ID" value="Gr19_v10_g14422.t1"/>
    <property type="gene ID" value="Gr19_v10_g14422"/>
</dbReference>
<evidence type="ECO:0000313" key="3">
    <source>
        <dbReference type="Proteomes" id="UP000887572"/>
    </source>
</evidence>
<evidence type="ECO:0000259" key="2">
    <source>
        <dbReference type="Pfam" id="PF14214"/>
    </source>
</evidence>
<protein>
    <submittedName>
        <fullName evidence="4">Helitron helicase-like domain-containing protein</fullName>
    </submittedName>
</protein>
<organism evidence="3 4">
    <name type="scientific">Globodera rostochiensis</name>
    <name type="common">Golden nematode worm</name>
    <name type="synonym">Heterodera rostochiensis</name>
    <dbReference type="NCBI Taxonomy" id="31243"/>
    <lineage>
        <taxon>Eukaryota</taxon>
        <taxon>Metazoa</taxon>
        <taxon>Ecdysozoa</taxon>
        <taxon>Nematoda</taxon>
        <taxon>Chromadorea</taxon>
        <taxon>Rhabditida</taxon>
        <taxon>Tylenchina</taxon>
        <taxon>Tylenchomorpha</taxon>
        <taxon>Tylenchoidea</taxon>
        <taxon>Heteroderidae</taxon>
        <taxon>Heteroderinae</taxon>
        <taxon>Globodera</taxon>
    </lineage>
</organism>
<dbReference type="PANTHER" id="PTHR45786">
    <property type="entry name" value="DNA BINDING PROTEIN-LIKE"/>
    <property type="match status" value="1"/>
</dbReference>
<sequence>MNHTKWTFFPPGEYSFFVVHHFGWTVVVAAEVAHLNTAQHRVNMLFFLHVLTQPRIGKQHLKRLQLISAPLLSVVKHIPAGGNSFDSVFRKRGRPSACADQSEDDELPIEKLRILSATVDHGIGLNTLHEDTLPSAASELQAYENVTAASDFIGPGQQEMLHDLGIEPCELQKECCPKPRAARGRFAKSMSCVFCSFPVDSMQGYGSFECGHKYHWETQFKEWLSNEATKRCKHGTKCPKSRPSMRCPQCKQQLGVGYFETGCYCSETLRATDLHADELEEKLCSNGGLCLQCSTPHPGFCNICNMLFSLTDEGLPPTKVFLPCCLTYCHQNCWYEPEPNQTCPRSCGSPWKGVQDIDYIPACHVIEPAQQRQIAKARGCFGGRPVRPEQRTRPSSALSGMFSQSTLDSVLMPPPSLAPRRSQRESRSTSRFSSEMWSPQHAVFEPITNQCATPHSKHFGVGCGACSAKHLPDYYDSLAEPCTCPFCGALCLHSEGTGPTAFAKCCAKGRVDLLVRFNDLQNRPGELMALLYNHDTGIVRMRDALFKNALAYNSHLSFGQIQLQLSTDKRAYDKRIIKCNNMMQFAVWDFNPPSSSLPALHGQLFTIPPADAQTRLSEISTDHNLSPELMEFLFDVLRRYHPYAALYQTAAEMFRQLPQQEQVNLRMLFVDSTPHGEERVFSDDVVRPAPIIAPADLQNVQQIHPGRLGVQTVDGSRLVAQFYLDDGSNVVPSNPYDVVLTGRFGSGKIHMKWSNRNIDPVLFPLLFSRGQCGFALRLREGEHVDSHLLLRDAQQNIVPETDELGEEAEFLGPTNERVYNRRDKVSFAQWFRYMSQIRGANWRNPHWLWDWGTIAQLYTLTFNNRAEAQKVQYMKRKQGQRRLVLPNSLINWLEALRNKQGIDKTISQQTYRSLRLARPHWQFYQREYANCMTICREFGPPDLLVTFTMSPDCPELQAMLGMREENNSSGLTAQILCAGSSWTNSKNFTKTSPNAAFSVLFVLEVEVVLNPYSGLPHVHTAIILDWDRMRNMGKIQTPADYIDEYICAEIPPNPTGRTKEAAQQRALHKTITTKNIHTCSTKHCLQDGKCRKHFPKPFEYDNVHSENAYPRYKRRPPPPSIQEAQQNPQLYGREIQYKDQRGKTIRKDNSHVVAFSPFLSSKYVAHINVEFVAGDGCIKYLCKYMMKGADMAFVQVTDGNTGQSALNYDEMHQIRLARYISSMEAYLQQLGTPLIRRSHQVDELDVHGPQGHRIAVQQGFEDEEEQRNAFCEAAQAEEERRNAGEERVTQLTAYFAFNEQCQDDALHLTYATAFKKLWYDAAKKEWKHALSNNKLGILRQYANCCSTSKTRPAGFTSERLTPPTEILVFVSRCAKAFISVNSVTFFGKHDLLYCPKAASLSFVISSLTFLSSANCGAAQSSAKLKRSSQSAILLSSAGSKHSTFGSDVVVAAEVAHLNTAQHRVNMLFFLHVLTQPRIGKQHLKRLQLISAPLLSVVKHIPAGGNSFDSVFRKRGRPSACADQSEDDELPIEKLRILSATVDHGIGLNTLHEDTLPSAASELQAYENVTAASDFIGPGQQEMLHDLGIEPCELQKECCPKPRAARGRFAKSMSCVFCSFPVDSMQGYGSFECGHKYHWETQFKEWLSNEATKRCKHGTKCPKSRPSMRCPQCKQQLGVGYFETGCYCSETLRATDLHADELEEKLCSNGGLCLQCSTPHPGFCNICNMLFSLTDEGLPPTKVFLPCCLTYCHQNCWYEPEPNQTCPRSCGSPWKGVQDIDYIPACHVIEPAQQRQIAKARGCFGGRAVRPEQRTRPSSALSGMFSQSTLDSVLMPPPSLAPRRSQRESRSTSRFSSDVWSSQQEVFELITNQCGTPHSKHFGVGCGACSAKHLPGYYDSLAETCTCPFCGALCLRSEGIGPTAFSKCCAKGRVDLLTRFNDLQKRPGELMALLYNQDTAIVRMRDSLFKNALAYNSHLSFGQIQLQLSNDKRAYDKRIIKCNNMMQFAVWDFNPPSSALPALHGQLFTIPPVDAQTRLSEISTDHNLSPELMQFLFDVLRRYHPYADLYQTAAETFRQLPQQEQVNLRMLLVDSTPHGEERVFSDDVVRPAPIIAPADLQNVQQIHPGRLGVQTVDGSRLVAQFYLDDGSNVVPSNPYDVVLTGRFGSGKRHMKWSNRNIDPALFPLLFSRGQCGFALRLREGEHVDSHLLLRDAQQNVVPETDELGEEAEFLGPTNERVYNRRDKVSFAQWFRYMSQIRGANWRNPHWLWDWGTIAQLYTLTFNNRAEAQKVQYMKRKQGQRRLVLPNSLINWLEALRNKQGITEKSLSKHIGV</sequence>